<dbReference type="Pfam" id="PF08281">
    <property type="entry name" value="Sigma70_r4_2"/>
    <property type="match status" value="1"/>
</dbReference>
<comment type="subunit">
    <text evidence="2">Interacts transiently with the RNA polymerase catalytic core formed by RpoA, RpoB, RpoC and RpoZ (2 alpha, 1 beta, 1 beta' and 1 omega subunit) to form the RNA polymerase holoenzyme that can initiate transcription.</text>
</comment>
<dbReference type="RefSeq" id="WP_061082607.1">
    <property type="nucleotide sequence ID" value="NZ_JAAXPG010000021.1"/>
</dbReference>
<dbReference type="PANTHER" id="PTHR30173:SF43">
    <property type="entry name" value="ECF RNA POLYMERASE SIGMA FACTOR SIGI-RELATED"/>
    <property type="match status" value="1"/>
</dbReference>
<evidence type="ECO:0000259" key="6">
    <source>
        <dbReference type="Pfam" id="PF04542"/>
    </source>
</evidence>
<dbReference type="EMBL" id="JAAXPG010000021">
    <property type="protein sequence ID" value="NKZ00151.1"/>
    <property type="molecule type" value="Genomic_DNA"/>
</dbReference>
<dbReference type="InterPro" id="IPR014284">
    <property type="entry name" value="RNA_pol_sigma-70_dom"/>
</dbReference>
<dbReference type="InterPro" id="IPR007627">
    <property type="entry name" value="RNA_pol_sigma70_r2"/>
</dbReference>
<dbReference type="SUPFAM" id="SSF88659">
    <property type="entry name" value="Sigma3 and sigma4 domains of RNA polymerase sigma factors"/>
    <property type="match status" value="1"/>
</dbReference>
<keyword evidence="5" id="KW-0804">Transcription</keyword>
<comment type="similarity">
    <text evidence="1">Belongs to the sigma-70 factor family. ECF subfamily.</text>
</comment>
<evidence type="ECO:0000256" key="1">
    <source>
        <dbReference type="ARBA" id="ARBA00010641"/>
    </source>
</evidence>
<evidence type="ECO:0000313" key="9">
    <source>
        <dbReference type="Proteomes" id="UP000553209"/>
    </source>
</evidence>
<comment type="caution">
    <text evidence="8">The sequence shown here is derived from an EMBL/GenBank/DDBJ whole genome shotgun (WGS) entry which is preliminary data.</text>
</comment>
<reference evidence="8 9" key="1">
    <citation type="submission" date="2020-04" db="EMBL/GenBank/DDBJ databases">
        <title>MicrobeNet Type strains.</title>
        <authorList>
            <person name="Nicholson A.C."/>
        </authorList>
    </citation>
    <scope>NUCLEOTIDE SEQUENCE [LARGE SCALE GENOMIC DNA]</scope>
    <source>
        <strain evidence="8 9">ATCC 23612</strain>
    </source>
</reference>
<dbReference type="PANTHER" id="PTHR30173">
    <property type="entry name" value="SIGMA 19 FACTOR"/>
    <property type="match status" value="1"/>
</dbReference>
<dbReference type="SUPFAM" id="SSF54427">
    <property type="entry name" value="NTF2-like"/>
    <property type="match status" value="1"/>
</dbReference>
<dbReference type="GO" id="GO:0016987">
    <property type="term" value="F:sigma factor activity"/>
    <property type="evidence" value="ECO:0007669"/>
    <property type="project" value="UniProtKB-KW"/>
</dbReference>
<dbReference type="GO" id="GO:0006352">
    <property type="term" value="P:DNA-templated transcription initiation"/>
    <property type="evidence" value="ECO:0007669"/>
    <property type="project" value="InterPro"/>
</dbReference>
<dbReference type="AlphaFoldDB" id="A0A7X6RRM3"/>
<dbReference type="InterPro" id="IPR032710">
    <property type="entry name" value="NTF2-like_dom_sf"/>
</dbReference>
<evidence type="ECO:0000256" key="2">
    <source>
        <dbReference type="ARBA" id="ARBA00011344"/>
    </source>
</evidence>
<dbReference type="Proteomes" id="UP000553209">
    <property type="component" value="Unassembled WGS sequence"/>
</dbReference>
<sequence>MDEDARLAGLFEEHRPRLRAVAYRILGSAGEADDAVQEAWLRLHRGGAEEIDNLAGWLTTVVARVCLNTLRSRERRREEPLDVRVPDPVVSREEGGDPEREAVLADTVGLALLVVLETLKPAERLAFVLHDMFAVPFEEIAPMIDRSPAAARQLASRARRRVRGRAPVPDPDPALQRQVVDAFFAAARDGDIDGLVSVLDADVVLRSDGGAARARHTLVVTGARAVAGQAVTFGGLSPFARPVLVNGAAGVVVVVRGRAVSVMGFTVTGGRIAAIDVLADPERLRRLDPAVLDR</sequence>
<evidence type="ECO:0000256" key="5">
    <source>
        <dbReference type="ARBA" id="ARBA00023163"/>
    </source>
</evidence>
<protein>
    <submittedName>
        <fullName evidence="8">Sigma-70 family RNA polymerase sigma factor</fullName>
    </submittedName>
</protein>
<feature type="domain" description="RNA polymerase sigma factor 70 region 4 type 2" evidence="7">
    <location>
        <begin position="111"/>
        <end position="161"/>
    </location>
</feature>
<dbReference type="NCBIfam" id="TIGR02937">
    <property type="entry name" value="sigma70-ECF"/>
    <property type="match status" value="1"/>
</dbReference>
<dbReference type="Gene3D" id="1.10.1740.10">
    <property type="match status" value="1"/>
</dbReference>
<dbReference type="Pfam" id="PF04542">
    <property type="entry name" value="Sigma70_r2"/>
    <property type="match status" value="1"/>
</dbReference>
<dbReference type="InterPro" id="IPR052704">
    <property type="entry name" value="ECF_Sigma-70_Domain"/>
</dbReference>
<dbReference type="GO" id="GO:0003677">
    <property type="term" value="F:DNA binding"/>
    <property type="evidence" value="ECO:0007669"/>
    <property type="project" value="InterPro"/>
</dbReference>
<keyword evidence="3" id="KW-0805">Transcription regulation</keyword>
<dbReference type="InterPro" id="IPR013324">
    <property type="entry name" value="RNA_pol_sigma_r3/r4-like"/>
</dbReference>
<gene>
    <name evidence="8" type="ORF">HGB44_21120</name>
</gene>
<dbReference type="InterPro" id="IPR013325">
    <property type="entry name" value="RNA_pol_sigma_r2"/>
</dbReference>
<dbReference type="SUPFAM" id="SSF88946">
    <property type="entry name" value="Sigma2 domain of RNA polymerase sigma factors"/>
    <property type="match status" value="1"/>
</dbReference>
<dbReference type="InterPro" id="IPR036388">
    <property type="entry name" value="WH-like_DNA-bd_sf"/>
</dbReference>
<dbReference type="Gene3D" id="3.10.450.50">
    <property type="match status" value="1"/>
</dbReference>
<accession>A0A7X6RRM3</accession>
<dbReference type="Gene3D" id="1.10.10.10">
    <property type="entry name" value="Winged helix-like DNA-binding domain superfamily/Winged helix DNA-binding domain"/>
    <property type="match status" value="1"/>
</dbReference>
<proteinExistence type="inferred from homology"/>
<dbReference type="InterPro" id="IPR013249">
    <property type="entry name" value="RNA_pol_sigma70_r4_t2"/>
</dbReference>
<keyword evidence="4" id="KW-0731">Sigma factor</keyword>
<name>A0A7X6RRM3_9ACTN</name>
<evidence type="ECO:0000313" key="8">
    <source>
        <dbReference type="EMBL" id="NKZ00151.1"/>
    </source>
</evidence>
<evidence type="ECO:0000256" key="4">
    <source>
        <dbReference type="ARBA" id="ARBA00023082"/>
    </source>
</evidence>
<organism evidence="8 9">
    <name type="scientific">Nocardiopsis alborubida</name>
    <dbReference type="NCBI Taxonomy" id="146802"/>
    <lineage>
        <taxon>Bacteria</taxon>
        <taxon>Bacillati</taxon>
        <taxon>Actinomycetota</taxon>
        <taxon>Actinomycetes</taxon>
        <taxon>Streptosporangiales</taxon>
        <taxon>Nocardiopsidaceae</taxon>
        <taxon>Nocardiopsis</taxon>
    </lineage>
</organism>
<keyword evidence="9" id="KW-1185">Reference proteome</keyword>
<evidence type="ECO:0000259" key="7">
    <source>
        <dbReference type="Pfam" id="PF08281"/>
    </source>
</evidence>
<evidence type="ECO:0000256" key="3">
    <source>
        <dbReference type="ARBA" id="ARBA00023015"/>
    </source>
</evidence>
<feature type="domain" description="RNA polymerase sigma-70 region 2" evidence="6">
    <location>
        <begin position="10"/>
        <end position="76"/>
    </location>
</feature>